<proteinExistence type="predicted"/>
<dbReference type="GO" id="GO:0016491">
    <property type="term" value="F:oxidoreductase activity"/>
    <property type="evidence" value="ECO:0007669"/>
    <property type="project" value="UniProtKB-KW"/>
</dbReference>
<dbReference type="Proteomes" id="UP000253759">
    <property type="component" value="Unassembled WGS sequence"/>
</dbReference>
<dbReference type="GO" id="GO:0005506">
    <property type="term" value="F:iron ion binding"/>
    <property type="evidence" value="ECO:0007669"/>
    <property type="project" value="InterPro"/>
</dbReference>
<keyword evidence="5" id="KW-1185">Reference proteome</keyword>
<dbReference type="InterPro" id="IPR046867">
    <property type="entry name" value="AldOxase/xan_DH_MoCoBD2"/>
</dbReference>
<reference evidence="5" key="1">
    <citation type="submission" date="2018-07" db="EMBL/GenBank/DDBJ databases">
        <authorList>
            <person name="Liu B.-T."/>
            <person name="Du Z."/>
        </authorList>
    </citation>
    <scope>NUCLEOTIDE SEQUENCE [LARGE SCALE GENOMIC DNA]</scope>
    <source>
        <strain evidence="5">XYN52</strain>
    </source>
</reference>
<dbReference type="InterPro" id="IPR008274">
    <property type="entry name" value="AldOxase/xan_DH_MoCoBD1"/>
</dbReference>
<gene>
    <name evidence="4" type="ORF">DVH29_08820</name>
</gene>
<dbReference type="Pfam" id="PF20256">
    <property type="entry name" value="MoCoBD_2"/>
    <property type="match status" value="1"/>
</dbReference>
<dbReference type="Gene3D" id="3.30.365.10">
    <property type="entry name" value="Aldehyde oxidase/xanthine dehydrogenase, molybdopterin binding domain"/>
    <property type="match status" value="4"/>
</dbReference>
<name>A0A369W4W4_9HYPH</name>
<dbReference type="InterPro" id="IPR037165">
    <property type="entry name" value="AldOxase/xan_DH_Mopterin-bd_sf"/>
</dbReference>
<evidence type="ECO:0000313" key="4">
    <source>
        <dbReference type="EMBL" id="RDE09047.1"/>
    </source>
</evidence>
<dbReference type="InterPro" id="IPR036856">
    <property type="entry name" value="Ald_Oxase/Xan_DH_a/b_sf"/>
</dbReference>
<dbReference type="SMART" id="SM01008">
    <property type="entry name" value="Ald_Xan_dh_C"/>
    <property type="match status" value="1"/>
</dbReference>
<dbReference type="OrthoDB" id="9763985at2"/>
<dbReference type="SUPFAM" id="SSF54665">
    <property type="entry name" value="CO dehydrogenase molybdoprotein N-domain-like"/>
    <property type="match status" value="1"/>
</dbReference>
<dbReference type="Pfam" id="PF01315">
    <property type="entry name" value="Ald_Xan_dh_C"/>
    <property type="match status" value="1"/>
</dbReference>
<sequence>MSMEMRSFGQSIKRKEDPAFLTGKGRYVDDIELPNMAHAAFVRSPLAHARIKSIDTSFARQIKGVIDVITYHELPESLRQRRLPLVVPVESLTNPRLPFTLARDEVCYVGEPIAIVVAENRYIAEDAVAQVMVDLEPLDVIADCRDGLKKGAPLAHVGASSNVAATMHSVSGDTDAAFAKAAHVFKENIYLHRGGAFFMECRGAIAHYDTFQDNLLVYVSSQGVHRLKRSFLELFDMQDSKLRIVTPDVGGGFGPKGSYYVEYGAVAAASMRVGRPVKWIEDRRENFVATHQERDQYWDVEIAVDDDAKILGVRGTLTHDNGAYTPWGIVLPWISVATVPGPYVIPAYNMTLVSVLTNKVPTTPVRGAGRPQAVFVMERLMDRVAREFDLDPAEVRRRNFIKPEQMPYNVGVIFRDGRPVVYDSGDYPACQQTALDAVDYEAFETRRKAALAEGRYIGIGIGNAVEATGLGPYEGVTVRIGTNGNITAYTGATPQGQAHKTTLAQVVADHFGVSIDDVTIETGDTSTISFGIGTFASRTAVNAGSSAHMAAKAVSIKVREIAAQLLEVEPDDIELRDGLARVKGASNRSKTLRELAVYSLGKPGFSLAEGMAPGLENTAYFTPSQSSYANGTCLAEVEVDIETGRVRITRLVMSHDCGRVINPMVVNGQVIGGVAHGVGNALFERMVHDDQAQPLSTNFGEYLLPLAADVPRVEIHHQETPSPYNPLGVKGAGEGGTIPTIAAIVNAVADALRPLGVHIAEAPLSPQRIIELIEEAKARSAA</sequence>
<evidence type="ECO:0000256" key="1">
    <source>
        <dbReference type="ARBA" id="ARBA00022505"/>
    </source>
</evidence>
<dbReference type="PANTHER" id="PTHR11908">
    <property type="entry name" value="XANTHINE DEHYDROGENASE"/>
    <property type="match status" value="1"/>
</dbReference>
<keyword evidence="1" id="KW-0500">Molybdenum</keyword>
<dbReference type="SUPFAM" id="SSF56003">
    <property type="entry name" value="Molybdenum cofactor-binding domain"/>
    <property type="match status" value="1"/>
</dbReference>
<evidence type="ECO:0000256" key="2">
    <source>
        <dbReference type="ARBA" id="ARBA00023002"/>
    </source>
</evidence>
<keyword evidence="2" id="KW-0560">Oxidoreductase</keyword>
<evidence type="ECO:0000313" key="5">
    <source>
        <dbReference type="Proteomes" id="UP000253759"/>
    </source>
</evidence>
<dbReference type="PANTHER" id="PTHR11908:SF132">
    <property type="entry name" value="ALDEHYDE OXIDASE 1-RELATED"/>
    <property type="match status" value="1"/>
</dbReference>
<evidence type="ECO:0000259" key="3">
    <source>
        <dbReference type="SMART" id="SM01008"/>
    </source>
</evidence>
<organism evidence="4 5">
    <name type="scientific">Pelagibacterium lacus</name>
    <dbReference type="NCBI Taxonomy" id="2282655"/>
    <lineage>
        <taxon>Bacteria</taxon>
        <taxon>Pseudomonadati</taxon>
        <taxon>Pseudomonadota</taxon>
        <taxon>Alphaproteobacteria</taxon>
        <taxon>Hyphomicrobiales</taxon>
        <taxon>Devosiaceae</taxon>
        <taxon>Pelagibacterium</taxon>
    </lineage>
</organism>
<dbReference type="InterPro" id="IPR016208">
    <property type="entry name" value="Ald_Oxase/xanthine_DH-like"/>
</dbReference>
<accession>A0A369W4W4</accession>
<dbReference type="InterPro" id="IPR000674">
    <property type="entry name" value="Ald_Oxase/Xan_DH_a/b"/>
</dbReference>
<dbReference type="Pfam" id="PF02738">
    <property type="entry name" value="MoCoBD_1"/>
    <property type="match status" value="1"/>
</dbReference>
<dbReference type="EMBL" id="QQNH01000009">
    <property type="protein sequence ID" value="RDE09047.1"/>
    <property type="molecule type" value="Genomic_DNA"/>
</dbReference>
<protein>
    <submittedName>
        <fullName evidence="4">Xanthine dehydrogenase family protein molybdopterin-binding subunit</fullName>
    </submittedName>
</protein>
<dbReference type="AlphaFoldDB" id="A0A369W4W4"/>
<feature type="domain" description="Aldehyde oxidase/xanthine dehydrogenase a/b hammerhead" evidence="3">
    <location>
        <begin position="22"/>
        <end position="139"/>
    </location>
</feature>
<dbReference type="Gene3D" id="3.90.1170.50">
    <property type="entry name" value="Aldehyde oxidase/xanthine dehydrogenase, a/b hammerhead"/>
    <property type="match status" value="1"/>
</dbReference>
<comment type="caution">
    <text evidence="4">The sequence shown here is derived from an EMBL/GenBank/DDBJ whole genome shotgun (WGS) entry which is preliminary data.</text>
</comment>